<dbReference type="RefSeq" id="WP_074262898.1">
    <property type="nucleotide sequence ID" value="NZ_FSRM01000001.1"/>
</dbReference>
<dbReference type="Proteomes" id="UP000184693">
    <property type="component" value="Unassembled WGS sequence"/>
</dbReference>
<protein>
    <submittedName>
        <fullName evidence="1">Uncharacterized protein</fullName>
    </submittedName>
</protein>
<gene>
    <name evidence="1" type="ORF">SAMN05444168_0575</name>
</gene>
<sequence>MTTNGQVEMNANIFQVFHDESERQRLDHGFSELDNSASLKPEWREYSAIRDFFLNRAVDENELYGFLSPDFADKTGLTAQGVHEFISSNPDGEVYTFSPSLQDSACYLNVFEQGNRLYPGLVEAAEIYLQAVGLDVDLRTLSMDSRSTVHFNYFVARPSFWRTWFALTEKLYDLFEGDDATFRAQFRARVPNRPQVAMQVLLLERIASLVLTLCPDIKVCAYDANLMPSSNPVYRTYDDQLVFLNDLKVQYQSAPEKSRLDSFYALRGAVLQVCEGKRLARAKDGFLETPLRASHDMLYVCFTHVAKPVEYPSYVSTFSLGGAQGPGKTNLRDLAPEWEPYHPQLGGVAGSFALKNYIVENQIQARHVGICQYRKFVTATRIDATPGKAIQVGDSWDCHALDDVPLAELMAPGERDFLLVRPALLEGGCLNQYNKFHLVQDFLRFAAEAVELGVLQPVDVPKFVNGEVFIVGGIELGVFPMDFWVRTMTSIESVVRACFARFPGKRPGYQARAWAFCAERLGSYLLLKHLTATYDAKVWEQKFIGQLNLVTGDRRTMHVA</sequence>
<organism evidence="1 2">
    <name type="scientific">Paraburkholderia phenazinium</name>
    <dbReference type="NCBI Taxonomy" id="60549"/>
    <lineage>
        <taxon>Bacteria</taxon>
        <taxon>Pseudomonadati</taxon>
        <taxon>Pseudomonadota</taxon>
        <taxon>Betaproteobacteria</taxon>
        <taxon>Burkholderiales</taxon>
        <taxon>Burkholderiaceae</taxon>
        <taxon>Paraburkholderia</taxon>
    </lineage>
</organism>
<proteinExistence type="predicted"/>
<dbReference type="OrthoDB" id="101857at2"/>
<evidence type="ECO:0000313" key="2">
    <source>
        <dbReference type="Proteomes" id="UP000184693"/>
    </source>
</evidence>
<accession>A0A1N6EFJ8</accession>
<reference evidence="1 2" key="1">
    <citation type="submission" date="2016-11" db="EMBL/GenBank/DDBJ databases">
        <authorList>
            <person name="Jaros S."/>
            <person name="Januszkiewicz K."/>
            <person name="Wedrychowicz H."/>
        </authorList>
    </citation>
    <scope>NUCLEOTIDE SEQUENCE [LARGE SCALE GENOMIC DNA]</scope>
    <source>
        <strain evidence="1 2">GAS86</strain>
    </source>
</reference>
<dbReference type="EMBL" id="FSRM01000001">
    <property type="protein sequence ID" value="SIN81799.1"/>
    <property type="molecule type" value="Genomic_DNA"/>
</dbReference>
<evidence type="ECO:0000313" key="1">
    <source>
        <dbReference type="EMBL" id="SIN81799.1"/>
    </source>
</evidence>
<name>A0A1N6EFJ8_9BURK</name>
<dbReference type="AlphaFoldDB" id="A0A1N6EFJ8"/>